<evidence type="ECO:0000313" key="3">
    <source>
        <dbReference type="EMBL" id="PRZ40551.1"/>
    </source>
</evidence>
<dbReference type="PIRSF" id="PIRSF002741">
    <property type="entry name" value="MppA"/>
    <property type="match status" value="1"/>
</dbReference>
<keyword evidence="4" id="KW-1185">Reference proteome</keyword>
<evidence type="ECO:0000313" key="4">
    <source>
        <dbReference type="Proteomes" id="UP000237752"/>
    </source>
</evidence>
<comment type="caution">
    <text evidence="3">The sequence shown here is derived from an EMBL/GenBank/DDBJ whole genome shotgun (WGS) entry which is preliminary data.</text>
</comment>
<evidence type="ECO:0000256" key="1">
    <source>
        <dbReference type="ARBA" id="ARBA00022729"/>
    </source>
</evidence>
<dbReference type="Gene3D" id="3.40.190.10">
    <property type="entry name" value="Periplasmic binding protein-like II"/>
    <property type="match status" value="1"/>
</dbReference>
<keyword evidence="1" id="KW-0732">Signal</keyword>
<feature type="domain" description="Solute-binding protein family 5" evidence="2">
    <location>
        <begin position="96"/>
        <end position="463"/>
    </location>
</feature>
<dbReference type="GO" id="GO:0015833">
    <property type="term" value="P:peptide transport"/>
    <property type="evidence" value="ECO:0007669"/>
    <property type="project" value="TreeGrafter"/>
</dbReference>
<dbReference type="GO" id="GO:1904680">
    <property type="term" value="F:peptide transmembrane transporter activity"/>
    <property type="evidence" value="ECO:0007669"/>
    <property type="project" value="TreeGrafter"/>
</dbReference>
<proteinExistence type="predicted"/>
<reference evidence="3 4" key="1">
    <citation type="submission" date="2018-03" db="EMBL/GenBank/DDBJ databases">
        <title>Genomic Encyclopedia of Archaeal and Bacterial Type Strains, Phase II (KMG-II): from individual species to whole genera.</title>
        <authorList>
            <person name="Goeker M."/>
        </authorList>
    </citation>
    <scope>NUCLEOTIDE SEQUENCE [LARGE SCALE GENOMIC DNA]</scope>
    <source>
        <strain evidence="3 4">DSM 100065</strain>
    </source>
</reference>
<dbReference type="Pfam" id="PF00496">
    <property type="entry name" value="SBP_bac_5"/>
    <property type="match status" value="1"/>
</dbReference>
<dbReference type="InterPro" id="IPR039424">
    <property type="entry name" value="SBP_5"/>
</dbReference>
<dbReference type="RefSeq" id="WP_106350182.1">
    <property type="nucleotide sequence ID" value="NZ_PVUE01000016.1"/>
</dbReference>
<dbReference type="SUPFAM" id="SSF53850">
    <property type="entry name" value="Periplasmic binding protein-like II"/>
    <property type="match status" value="1"/>
</dbReference>
<protein>
    <submittedName>
        <fullName evidence="3">Peptide/nickel transport system substrate-binding protein</fullName>
    </submittedName>
</protein>
<dbReference type="AlphaFoldDB" id="A0A2T0ZW18"/>
<organism evidence="3 4">
    <name type="scientific">Antricoccus suffuscus</name>
    <dbReference type="NCBI Taxonomy" id="1629062"/>
    <lineage>
        <taxon>Bacteria</taxon>
        <taxon>Bacillati</taxon>
        <taxon>Actinomycetota</taxon>
        <taxon>Actinomycetes</taxon>
        <taxon>Geodermatophilales</taxon>
        <taxon>Antricoccaceae</taxon>
        <taxon>Antricoccus</taxon>
    </lineage>
</organism>
<dbReference type="GO" id="GO:0043190">
    <property type="term" value="C:ATP-binding cassette (ABC) transporter complex"/>
    <property type="evidence" value="ECO:0007669"/>
    <property type="project" value="InterPro"/>
</dbReference>
<dbReference type="OrthoDB" id="7232492at2"/>
<dbReference type="Gene3D" id="3.10.105.10">
    <property type="entry name" value="Dipeptide-binding Protein, Domain 3"/>
    <property type="match status" value="1"/>
</dbReference>
<dbReference type="GO" id="GO:0042597">
    <property type="term" value="C:periplasmic space"/>
    <property type="evidence" value="ECO:0007669"/>
    <property type="project" value="UniProtKB-ARBA"/>
</dbReference>
<dbReference type="InterPro" id="IPR030678">
    <property type="entry name" value="Peptide/Ni-bd"/>
</dbReference>
<dbReference type="Gene3D" id="3.90.76.10">
    <property type="entry name" value="Dipeptide-binding Protein, Domain 1"/>
    <property type="match status" value="1"/>
</dbReference>
<evidence type="ECO:0000259" key="2">
    <source>
        <dbReference type="Pfam" id="PF00496"/>
    </source>
</evidence>
<dbReference type="PROSITE" id="PS51257">
    <property type="entry name" value="PROKAR_LIPOPROTEIN"/>
    <property type="match status" value="1"/>
</dbReference>
<dbReference type="InterPro" id="IPR000914">
    <property type="entry name" value="SBP_5_dom"/>
</dbReference>
<dbReference type="PANTHER" id="PTHR30290:SF38">
    <property type="entry name" value="D,D-DIPEPTIDE-BINDING PERIPLASMIC PROTEIN DDPA-RELATED"/>
    <property type="match status" value="1"/>
</dbReference>
<gene>
    <name evidence="3" type="ORF">CLV47_11684</name>
</gene>
<name>A0A2T0ZW18_9ACTN</name>
<dbReference type="EMBL" id="PVUE01000016">
    <property type="protein sequence ID" value="PRZ40551.1"/>
    <property type="molecule type" value="Genomic_DNA"/>
</dbReference>
<dbReference type="Proteomes" id="UP000237752">
    <property type="component" value="Unassembled WGS sequence"/>
</dbReference>
<dbReference type="PANTHER" id="PTHR30290">
    <property type="entry name" value="PERIPLASMIC BINDING COMPONENT OF ABC TRANSPORTER"/>
    <property type="match status" value="1"/>
</dbReference>
<accession>A0A2T0ZW18</accession>
<sequence length="544" mass="58420">MRMHLPRVRKGRASVGPKIAAIAVAAALTVGGCSGAGTSDSSSASGGKPVKGGTVVAALSGDPQTLDMAQNSGSLTIRVAMNVFEQLFALDKDYQPAPMLAESYTKSDDGLNYTIKLRTGVKFQNGDPMTAADVVASLKRWELVSGTGKLAAKDIASIDAQDDSTVAIKLNKPRYSLIGDLAYNVQAAIIVPASVAESAGTSPIADDKIIGTGPYKLKDYKHGQSVVLTRYDDYKSVDGKSSGVAGAKTAYVDNIDFRFVADPAQQLNGLKSGQFQWAQAVSADEYDALKTDPSVDSSVSDTGLVATVLINHNANSAFKDLKARQGLNMLIDKKAMSQASFGPDIFWTPLDGAMVFSVDKPMYSQAGEDIYKKHDEKQAKKLLEGAGLSADKPIRIFTTQTYPKYYQMAVVLQAELEKIGLKADVQVYDFPTMISKLTSDPTDWDISFTSFSGTVTSPSQVLPLTPTWPGEYKSDKLDALMDKYSAAKDAKEAKGVVDEIQQLVWDDLPVISVAPNKTFVVNSKKLKDVSPFTQGIFWNCYLSA</sequence>